<dbReference type="OrthoDB" id="5904978at2"/>
<sequence length="394" mass="45846">MANTEQIIFQTKVCFIVSQGVLKTSESTLKLNLSEQYILKHLIKHHNTPVTKDDLLKVGWPDSIVTEASLFQVIRALRVKLNEKNKGDVIETLPRIGYQIQDFTREYIDLDAQKTNINKKFIISLSIITTILFSSYVWYMFPSQIKPTHFLIKHISINSNNITFISHNLKQQVDLIGKAKFILTSPIIKNKKLFFYKSDQFYSIAGCTINLNTKQCKPMSDFNYKIALNAWGNFTQLIIKNNKIFHTYNNVELQEIQEPLSIAYRLDITDTNIVLKMSNIYISPTEKNNTFDYSKIKFIMNKKTGRYQASSLSAESLIMIKKDSQFITTLKIMPKVFHWNYSNNNEFSNNDLYYKYIVAAQKQLQLILSEKSGLYWLHSGKNNPLTWLPTKYYS</sequence>
<dbReference type="CDD" id="cd00383">
    <property type="entry name" value="trans_reg_C"/>
    <property type="match status" value="1"/>
</dbReference>
<dbReference type="InterPro" id="IPR036388">
    <property type="entry name" value="WH-like_DNA-bd_sf"/>
</dbReference>
<keyword evidence="3" id="KW-1133">Transmembrane helix</keyword>
<dbReference type="SUPFAM" id="SSF46894">
    <property type="entry name" value="C-terminal effector domain of the bipartite response regulators"/>
    <property type="match status" value="1"/>
</dbReference>
<proteinExistence type="predicted"/>
<dbReference type="GO" id="GO:0000160">
    <property type="term" value="P:phosphorelay signal transduction system"/>
    <property type="evidence" value="ECO:0007669"/>
    <property type="project" value="InterPro"/>
</dbReference>
<evidence type="ECO:0000256" key="1">
    <source>
        <dbReference type="ARBA" id="ARBA00023125"/>
    </source>
</evidence>
<dbReference type="Pfam" id="PF00486">
    <property type="entry name" value="Trans_reg_C"/>
    <property type="match status" value="1"/>
</dbReference>
<dbReference type="Proteomes" id="UP000191116">
    <property type="component" value="Unassembled WGS sequence"/>
</dbReference>
<evidence type="ECO:0000259" key="4">
    <source>
        <dbReference type="PROSITE" id="PS51755"/>
    </source>
</evidence>
<feature type="domain" description="OmpR/PhoB-type" evidence="4">
    <location>
        <begin position="4"/>
        <end position="102"/>
    </location>
</feature>
<dbReference type="RefSeq" id="WP_080174063.1">
    <property type="nucleotide sequence ID" value="NZ_AP024855.1"/>
</dbReference>
<dbReference type="Gene3D" id="1.10.10.10">
    <property type="entry name" value="Winged helix-like DNA-binding domain superfamily/Winged helix DNA-binding domain"/>
    <property type="match status" value="1"/>
</dbReference>
<evidence type="ECO:0000256" key="3">
    <source>
        <dbReference type="SAM" id="Phobius"/>
    </source>
</evidence>
<keyword evidence="3" id="KW-0812">Transmembrane</keyword>
<dbReference type="InterPro" id="IPR016032">
    <property type="entry name" value="Sig_transdc_resp-reg_C-effctor"/>
</dbReference>
<dbReference type="EMBL" id="FUWP01000004">
    <property type="protein sequence ID" value="SKA10694.1"/>
    <property type="molecule type" value="Genomic_DNA"/>
</dbReference>
<gene>
    <name evidence="5" type="ORF">CZ814_01179</name>
</gene>
<evidence type="ECO:0000313" key="6">
    <source>
        <dbReference type="Proteomes" id="UP000191116"/>
    </source>
</evidence>
<dbReference type="AlphaFoldDB" id="A0A1T4R3S1"/>
<feature type="transmembrane region" description="Helical" evidence="3">
    <location>
        <begin position="121"/>
        <end position="141"/>
    </location>
</feature>
<reference evidence="5 6" key="1">
    <citation type="submission" date="2017-02" db="EMBL/GenBank/DDBJ databases">
        <authorList>
            <person name="Peterson S.W."/>
        </authorList>
    </citation>
    <scope>NUCLEOTIDE SEQUENCE [LARGE SCALE GENOMIC DNA]</scope>
    <source>
        <strain evidence="5 6">CECT 9189</strain>
    </source>
</reference>
<evidence type="ECO:0000256" key="2">
    <source>
        <dbReference type="PROSITE-ProRule" id="PRU01091"/>
    </source>
</evidence>
<keyword evidence="1 2" id="KW-0238">DNA-binding</keyword>
<accession>A0A1T4R3S1</accession>
<keyword evidence="3" id="KW-0472">Membrane</keyword>
<dbReference type="InterPro" id="IPR001867">
    <property type="entry name" value="OmpR/PhoB-type_DNA-bd"/>
</dbReference>
<dbReference type="GO" id="GO:0003677">
    <property type="term" value="F:DNA binding"/>
    <property type="evidence" value="ECO:0007669"/>
    <property type="project" value="UniProtKB-UniRule"/>
</dbReference>
<protein>
    <submittedName>
        <fullName evidence="5">Invasion protein regulator</fullName>
    </submittedName>
</protein>
<feature type="DNA-binding region" description="OmpR/PhoB-type" evidence="2">
    <location>
        <begin position="4"/>
        <end position="102"/>
    </location>
</feature>
<dbReference type="PROSITE" id="PS51755">
    <property type="entry name" value="OMPR_PHOB"/>
    <property type="match status" value="1"/>
</dbReference>
<dbReference type="SMART" id="SM00862">
    <property type="entry name" value="Trans_reg_C"/>
    <property type="match status" value="1"/>
</dbReference>
<name>A0A1T4R3S1_9GAMM</name>
<dbReference type="GO" id="GO:0006355">
    <property type="term" value="P:regulation of DNA-templated transcription"/>
    <property type="evidence" value="ECO:0007669"/>
    <property type="project" value="InterPro"/>
</dbReference>
<organism evidence="5 6">
    <name type="scientific">Photobacterium toruni</name>
    <dbReference type="NCBI Taxonomy" id="1935446"/>
    <lineage>
        <taxon>Bacteria</taxon>
        <taxon>Pseudomonadati</taxon>
        <taxon>Pseudomonadota</taxon>
        <taxon>Gammaproteobacteria</taxon>
        <taxon>Vibrionales</taxon>
        <taxon>Vibrionaceae</taxon>
        <taxon>Photobacterium</taxon>
    </lineage>
</organism>
<evidence type="ECO:0000313" key="5">
    <source>
        <dbReference type="EMBL" id="SKA10694.1"/>
    </source>
</evidence>